<dbReference type="InterPro" id="IPR050491">
    <property type="entry name" value="AmpC-like"/>
</dbReference>
<accession>A0A0A0JPR4</accession>
<dbReference type="EMBL" id="AVPK01000005">
    <property type="protein sequence ID" value="KGN37581.1"/>
    <property type="molecule type" value="Genomic_DNA"/>
</dbReference>
<dbReference type="RefSeq" id="WP_052112146.1">
    <property type="nucleotide sequence ID" value="NZ_AVPK01000005.1"/>
</dbReference>
<sequence>MKLFKKRQAHVLLRGGEVVSRDLGKDYDEGKFVEWGSITKTVTAAAAAVLVDEGRLSYDTPAGELVGGRLPESITVDTLARHTSGLPRVHPGMKGGINHDPYEGTDGDFLTDLLASFDESLLESPGTVSYSNLGYAVLGRIVETVTGEPWLPSVRSLVLEPWGLAEVTTRPPSDRWAAIKGFDGKPHTPWSLDRSAYAPAGALWSTLDVLAEYGQTTVERGGYDDPRRGWQETEGRWWHNGQTRDSGSCLVLDPNADVVVATHALARLPGSADRLADKLIRELDEAA</sequence>
<dbReference type="PANTHER" id="PTHR46825:SF9">
    <property type="entry name" value="BETA-LACTAMASE-RELATED DOMAIN-CONTAINING PROTEIN"/>
    <property type="match status" value="1"/>
</dbReference>
<proteinExistence type="predicted"/>
<dbReference type="Gene3D" id="3.40.710.10">
    <property type="entry name" value="DD-peptidase/beta-lactamase superfamily"/>
    <property type="match status" value="1"/>
</dbReference>
<dbReference type="InterPro" id="IPR001466">
    <property type="entry name" value="Beta-lactam-related"/>
</dbReference>
<evidence type="ECO:0000313" key="3">
    <source>
        <dbReference type="Proteomes" id="UP000030011"/>
    </source>
</evidence>
<protein>
    <recommendedName>
        <fullName evidence="1">Beta-lactamase-related domain-containing protein</fullName>
    </recommendedName>
</protein>
<name>A0A0A0JPR4_9MICO</name>
<gene>
    <name evidence="2" type="ORF">N803_13815</name>
</gene>
<keyword evidence="3" id="KW-1185">Reference proteome</keyword>
<dbReference type="InterPro" id="IPR012338">
    <property type="entry name" value="Beta-lactam/transpept-like"/>
</dbReference>
<evidence type="ECO:0000259" key="1">
    <source>
        <dbReference type="Pfam" id="PF00144"/>
    </source>
</evidence>
<evidence type="ECO:0000313" key="2">
    <source>
        <dbReference type="EMBL" id="KGN37581.1"/>
    </source>
</evidence>
<feature type="domain" description="Beta-lactamase-related" evidence="1">
    <location>
        <begin position="12"/>
        <end position="281"/>
    </location>
</feature>
<dbReference type="eggNOG" id="COG1680">
    <property type="taxonomic scope" value="Bacteria"/>
</dbReference>
<dbReference type="PANTHER" id="PTHR46825">
    <property type="entry name" value="D-ALANYL-D-ALANINE-CARBOXYPEPTIDASE/ENDOPEPTIDASE AMPH"/>
    <property type="match status" value="1"/>
</dbReference>
<dbReference type="STRING" id="1385521.N803_13815"/>
<dbReference type="Pfam" id="PF00144">
    <property type="entry name" value="Beta-lactamase"/>
    <property type="match status" value="1"/>
</dbReference>
<dbReference type="AlphaFoldDB" id="A0A0A0JPR4"/>
<dbReference type="SUPFAM" id="SSF56601">
    <property type="entry name" value="beta-lactamase/transpeptidase-like"/>
    <property type="match status" value="1"/>
</dbReference>
<reference evidence="2 3" key="1">
    <citation type="submission" date="2013-08" db="EMBL/GenBank/DDBJ databases">
        <title>The genome sequence of Knoellia subterranea.</title>
        <authorList>
            <person name="Zhu W."/>
            <person name="Wang G."/>
        </authorList>
    </citation>
    <scope>NUCLEOTIDE SEQUENCE [LARGE SCALE GENOMIC DNA]</scope>
    <source>
        <strain evidence="2 3">KCTC 19937</strain>
    </source>
</reference>
<organism evidence="2 3">
    <name type="scientific">Knoellia subterranea KCTC 19937</name>
    <dbReference type="NCBI Taxonomy" id="1385521"/>
    <lineage>
        <taxon>Bacteria</taxon>
        <taxon>Bacillati</taxon>
        <taxon>Actinomycetota</taxon>
        <taxon>Actinomycetes</taxon>
        <taxon>Micrococcales</taxon>
        <taxon>Intrasporangiaceae</taxon>
        <taxon>Knoellia</taxon>
    </lineage>
</organism>
<dbReference type="Proteomes" id="UP000030011">
    <property type="component" value="Unassembled WGS sequence"/>
</dbReference>
<comment type="caution">
    <text evidence="2">The sequence shown here is derived from an EMBL/GenBank/DDBJ whole genome shotgun (WGS) entry which is preliminary data.</text>
</comment>